<evidence type="ECO:0000313" key="2">
    <source>
        <dbReference type="EMBL" id="MBE6833951.1"/>
    </source>
</evidence>
<organism evidence="2 3">
    <name type="scientific">Faecalispora sporosphaeroides</name>
    <dbReference type="NCBI Taxonomy" id="1549"/>
    <lineage>
        <taxon>Bacteria</taxon>
        <taxon>Bacillati</taxon>
        <taxon>Bacillota</taxon>
        <taxon>Clostridia</taxon>
        <taxon>Eubacteriales</taxon>
        <taxon>Oscillospiraceae</taxon>
        <taxon>Faecalispora</taxon>
    </lineage>
</organism>
<evidence type="ECO:0000313" key="3">
    <source>
        <dbReference type="Proteomes" id="UP000754750"/>
    </source>
</evidence>
<dbReference type="CDD" id="cd07344">
    <property type="entry name" value="M48_yhfN_like"/>
    <property type="match status" value="1"/>
</dbReference>
<dbReference type="InterPro" id="IPR002725">
    <property type="entry name" value="YgjP-like_metallopeptidase"/>
</dbReference>
<dbReference type="Gene3D" id="3.30.2010.10">
    <property type="entry name" value="Metalloproteases ('zincins'), catalytic domain"/>
    <property type="match status" value="1"/>
</dbReference>
<reference evidence="2" key="1">
    <citation type="submission" date="2019-04" db="EMBL/GenBank/DDBJ databases">
        <title>Evolution of Biomass-Degrading Anaerobic Consortia Revealed by Metagenomics.</title>
        <authorList>
            <person name="Peng X."/>
        </authorList>
    </citation>
    <scope>NUCLEOTIDE SEQUENCE</scope>
    <source>
        <strain evidence="2">SIG551</strain>
    </source>
</reference>
<gene>
    <name evidence="2" type="ORF">E7512_10325</name>
</gene>
<comment type="caution">
    <text evidence="2">The sequence shown here is derived from an EMBL/GenBank/DDBJ whole genome shotgun (WGS) entry which is preliminary data.</text>
</comment>
<dbReference type="AlphaFoldDB" id="A0A928KW37"/>
<dbReference type="EMBL" id="SVNY01000005">
    <property type="protein sequence ID" value="MBE6833951.1"/>
    <property type="molecule type" value="Genomic_DNA"/>
</dbReference>
<accession>A0A928KW37</accession>
<evidence type="ECO:0000259" key="1">
    <source>
        <dbReference type="Pfam" id="PF01863"/>
    </source>
</evidence>
<dbReference type="PANTHER" id="PTHR30399:SF1">
    <property type="entry name" value="UTP PYROPHOSPHATASE"/>
    <property type="match status" value="1"/>
</dbReference>
<feature type="domain" description="YgjP-like metallopeptidase" evidence="1">
    <location>
        <begin position="71"/>
        <end position="171"/>
    </location>
</feature>
<dbReference type="Proteomes" id="UP000754750">
    <property type="component" value="Unassembled WGS sequence"/>
</dbReference>
<name>A0A928KW37_9FIRM</name>
<sequence length="172" mass="20262">MKPEYTLIRSSRKTLSLEITRDAAVVVRAPMRCPQREIDLFVAQREGWIRSALERQRSRIEQHPEPSDAQREQLIRRAKEILPERVAHYAGLMELHPTGITITGAVSRFGSCSPKNRLCFSWRLMQYPMRAVDYVVVHELAHIRHKNHGRDFYALVQSILPDYRERWQMLKD</sequence>
<proteinExistence type="predicted"/>
<dbReference type="InterPro" id="IPR053136">
    <property type="entry name" value="UTP_pyrophosphatase-like"/>
</dbReference>
<dbReference type="Pfam" id="PF01863">
    <property type="entry name" value="YgjP-like"/>
    <property type="match status" value="1"/>
</dbReference>
<dbReference type="RefSeq" id="WP_326840607.1">
    <property type="nucleotide sequence ID" value="NZ_SVNY01000005.1"/>
</dbReference>
<dbReference type="PANTHER" id="PTHR30399">
    <property type="entry name" value="UNCHARACTERIZED PROTEIN YGJP"/>
    <property type="match status" value="1"/>
</dbReference>
<protein>
    <submittedName>
        <fullName evidence="2">M48 family metallopeptidase</fullName>
    </submittedName>
</protein>